<dbReference type="AlphaFoldDB" id="A0A0F9FEW4"/>
<evidence type="ECO:0000313" key="1">
    <source>
        <dbReference type="EMBL" id="KKL84924.1"/>
    </source>
</evidence>
<proteinExistence type="predicted"/>
<reference evidence="1" key="1">
    <citation type="journal article" date="2015" name="Nature">
        <title>Complex archaea that bridge the gap between prokaryotes and eukaryotes.</title>
        <authorList>
            <person name="Spang A."/>
            <person name="Saw J.H."/>
            <person name="Jorgensen S.L."/>
            <person name="Zaremba-Niedzwiedzka K."/>
            <person name="Martijn J."/>
            <person name="Lind A.E."/>
            <person name="van Eijk R."/>
            <person name="Schleper C."/>
            <person name="Guy L."/>
            <person name="Ettema T.J."/>
        </authorList>
    </citation>
    <scope>NUCLEOTIDE SEQUENCE</scope>
</reference>
<dbReference type="EMBL" id="LAZR01021554">
    <property type="protein sequence ID" value="KKL84924.1"/>
    <property type="molecule type" value="Genomic_DNA"/>
</dbReference>
<gene>
    <name evidence="1" type="ORF">LCGC14_1959850</name>
</gene>
<accession>A0A0F9FEW4</accession>
<name>A0A0F9FEW4_9ZZZZ</name>
<comment type="caution">
    <text evidence="1">The sequence shown here is derived from an EMBL/GenBank/DDBJ whole genome shotgun (WGS) entry which is preliminary data.</text>
</comment>
<sequence length="64" mass="7002">MLCVCGASPECIFQCALILCSYRTWKRITANGIAVSTTIKARGNNSTENMVSLLSSQMLEDLFP</sequence>
<organism evidence="1">
    <name type="scientific">marine sediment metagenome</name>
    <dbReference type="NCBI Taxonomy" id="412755"/>
    <lineage>
        <taxon>unclassified sequences</taxon>
        <taxon>metagenomes</taxon>
        <taxon>ecological metagenomes</taxon>
    </lineage>
</organism>
<protein>
    <submittedName>
        <fullName evidence="1">Uncharacterized protein</fullName>
    </submittedName>
</protein>